<evidence type="ECO:0000256" key="4">
    <source>
        <dbReference type="ARBA" id="ARBA00022692"/>
    </source>
</evidence>
<dbReference type="GO" id="GO:0008381">
    <property type="term" value="F:mechanosensitive monoatomic ion channel activity"/>
    <property type="evidence" value="ECO:0007669"/>
    <property type="project" value="UniProtKB-ARBA"/>
</dbReference>
<dbReference type="RefSeq" id="WP_106684004.1">
    <property type="nucleotide sequence ID" value="NZ_CP027667.1"/>
</dbReference>
<dbReference type="AlphaFoldDB" id="A0A2R3QCS1"/>
<feature type="domain" description="Mechanosensitive ion channel MscS" evidence="8">
    <location>
        <begin position="195"/>
        <end position="261"/>
    </location>
</feature>
<keyword evidence="6 7" id="KW-0472">Membrane</keyword>
<feature type="domain" description="Mechanosensitive ion channel transmembrane helices 2/3" evidence="10">
    <location>
        <begin position="155"/>
        <end position="194"/>
    </location>
</feature>
<protein>
    <submittedName>
        <fullName evidence="11">Mechanosensitive ion channel protein MscS</fullName>
    </submittedName>
</protein>
<dbReference type="InterPro" id="IPR011014">
    <property type="entry name" value="MscS_channel_TM-2"/>
</dbReference>
<keyword evidence="5 7" id="KW-1133">Transmembrane helix</keyword>
<dbReference type="InterPro" id="IPR006685">
    <property type="entry name" value="MscS_channel_2nd"/>
</dbReference>
<dbReference type="GO" id="GO:0005886">
    <property type="term" value="C:plasma membrane"/>
    <property type="evidence" value="ECO:0007669"/>
    <property type="project" value="UniProtKB-SubCell"/>
</dbReference>
<dbReference type="SUPFAM" id="SSF82689">
    <property type="entry name" value="Mechanosensitive channel protein MscS (YggB), C-terminal domain"/>
    <property type="match status" value="1"/>
</dbReference>
<dbReference type="Pfam" id="PF21088">
    <property type="entry name" value="MS_channel_1st"/>
    <property type="match status" value="1"/>
</dbReference>
<keyword evidence="3" id="KW-1003">Cell membrane</keyword>
<organism evidence="11 12">
    <name type="scientific">Melaminivora suipulveris</name>
    <dbReference type="NCBI Taxonomy" id="2109913"/>
    <lineage>
        <taxon>Bacteria</taxon>
        <taxon>Pseudomonadati</taxon>
        <taxon>Pseudomonadota</taxon>
        <taxon>Betaproteobacteria</taxon>
        <taxon>Burkholderiales</taxon>
        <taxon>Comamonadaceae</taxon>
        <taxon>Melaminivora</taxon>
    </lineage>
</organism>
<evidence type="ECO:0000259" key="8">
    <source>
        <dbReference type="Pfam" id="PF00924"/>
    </source>
</evidence>
<dbReference type="Pfam" id="PF21082">
    <property type="entry name" value="MS_channel_3rd"/>
    <property type="match status" value="1"/>
</dbReference>
<dbReference type="SUPFAM" id="SSF50182">
    <property type="entry name" value="Sm-like ribonucleoproteins"/>
    <property type="match status" value="1"/>
</dbReference>
<dbReference type="PANTHER" id="PTHR30566:SF25">
    <property type="entry name" value="INNER MEMBRANE PROTEIN"/>
    <property type="match status" value="1"/>
</dbReference>
<sequence>MSWLPDWAWLHGQLFWGMSAASVLIAAAAAMATYLLLTLLLGWAQRRVRRHEQQRGDQASQPGQSSRASLLAQLLAGTSHLLILLAAVLVGLGLLDLPERWHARVSQLWFLAVAVQIGLWGARAIGVAVDRYRAHHGATGPGQASASATLMSWGLRTVLWVTVLLAILSNLGVNITAFIASLGVGGVAVALAVQNILGDLFASMAIAVDKPFEVGDFIVVGGISGTVQKVGVKTTRIRALSGEQVVMGNTDLLKQTINNYRLMRERRIVFAFSIAQATAPDKAEAVSRAVAEIVRAVPKVRFDRAHFKGFGASSLDYEVVYIVEDPDYNLYMDVQQRINLALLGRLQALDVQLAVPVSRVQVAAGQGAAGAQGDVQAQAWEAARAGGAAAAP</sequence>
<feature type="domain" description="Mechanosensitive ion channel MscS C-terminal" evidence="9">
    <location>
        <begin position="268"/>
        <end position="341"/>
    </location>
</feature>
<dbReference type="Proteomes" id="UP000237925">
    <property type="component" value="Chromosome"/>
</dbReference>
<dbReference type="InterPro" id="IPR049142">
    <property type="entry name" value="MS_channel_1st"/>
</dbReference>
<keyword evidence="4 7" id="KW-0812">Transmembrane</keyword>
<accession>A0A2R3QCS1</accession>
<gene>
    <name evidence="11" type="ORF">C6568_10050</name>
</gene>
<evidence type="ECO:0000259" key="10">
    <source>
        <dbReference type="Pfam" id="PF21088"/>
    </source>
</evidence>
<name>A0A2R3QCS1_9BURK</name>
<evidence type="ECO:0000256" key="7">
    <source>
        <dbReference type="SAM" id="Phobius"/>
    </source>
</evidence>
<keyword evidence="12" id="KW-1185">Reference proteome</keyword>
<dbReference type="PANTHER" id="PTHR30566">
    <property type="entry name" value="YNAI-RELATED MECHANOSENSITIVE ION CHANNEL"/>
    <property type="match status" value="1"/>
</dbReference>
<dbReference type="OrthoDB" id="9775207at2"/>
<feature type="transmembrane region" description="Helical" evidence="7">
    <location>
        <begin position="150"/>
        <end position="169"/>
    </location>
</feature>
<evidence type="ECO:0000313" key="12">
    <source>
        <dbReference type="Proteomes" id="UP000237925"/>
    </source>
</evidence>
<dbReference type="Gene3D" id="1.10.287.1260">
    <property type="match status" value="1"/>
</dbReference>
<dbReference type="InterPro" id="IPR023408">
    <property type="entry name" value="MscS_beta-dom_sf"/>
</dbReference>
<dbReference type="SUPFAM" id="SSF82861">
    <property type="entry name" value="Mechanosensitive channel protein MscS (YggB), transmembrane region"/>
    <property type="match status" value="1"/>
</dbReference>
<feature type="transmembrane region" description="Helical" evidence="7">
    <location>
        <begin position="107"/>
        <end position="129"/>
    </location>
</feature>
<evidence type="ECO:0000256" key="3">
    <source>
        <dbReference type="ARBA" id="ARBA00022475"/>
    </source>
</evidence>
<evidence type="ECO:0000256" key="2">
    <source>
        <dbReference type="ARBA" id="ARBA00008017"/>
    </source>
</evidence>
<evidence type="ECO:0000256" key="5">
    <source>
        <dbReference type="ARBA" id="ARBA00022989"/>
    </source>
</evidence>
<dbReference type="InterPro" id="IPR049278">
    <property type="entry name" value="MS_channel_C"/>
</dbReference>
<evidence type="ECO:0000259" key="9">
    <source>
        <dbReference type="Pfam" id="PF21082"/>
    </source>
</evidence>
<evidence type="ECO:0000256" key="1">
    <source>
        <dbReference type="ARBA" id="ARBA00004651"/>
    </source>
</evidence>
<dbReference type="EMBL" id="CP027667">
    <property type="protein sequence ID" value="AVO49572.1"/>
    <property type="molecule type" value="Genomic_DNA"/>
</dbReference>
<comment type="similarity">
    <text evidence="2">Belongs to the MscS (TC 1.A.23) family.</text>
</comment>
<dbReference type="KEGG" id="mela:C6568_10050"/>
<dbReference type="Gene3D" id="2.30.30.60">
    <property type="match status" value="1"/>
</dbReference>
<comment type="subcellular location">
    <subcellularLocation>
        <location evidence="1">Cell membrane</location>
        <topology evidence="1">Multi-pass membrane protein</topology>
    </subcellularLocation>
</comment>
<feature type="transmembrane region" description="Helical" evidence="7">
    <location>
        <begin position="70"/>
        <end position="95"/>
    </location>
</feature>
<dbReference type="InterPro" id="IPR010920">
    <property type="entry name" value="LSM_dom_sf"/>
</dbReference>
<evidence type="ECO:0000313" key="11">
    <source>
        <dbReference type="EMBL" id="AVO49572.1"/>
    </source>
</evidence>
<dbReference type="Gene3D" id="3.30.70.100">
    <property type="match status" value="1"/>
</dbReference>
<dbReference type="Pfam" id="PF00924">
    <property type="entry name" value="MS_channel_2nd"/>
    <property type="match status" value="1"/>
</dbReference>
<dbReference type="InterPro" id="IPR011066">
    <property type="entry name" value="MscS_channel_C_sf"/>
</dbReference>
<reference evidence="11 12" key="1">
    <citation type="submission" date="2018-03" db="EMBL/GenBank/DDBJ databases">
        <title>Genome sequencing of Melaminivora sp.</title>
        <authorList>
            <person name="Kim S.-J."/>
            <person name="Heo J."/>
            <person name="Ahn J.-H."/>
            <person name="Kwon S.-W."/>
        </authorList>
    </citation>
    <scope>NUCLEOTIDE SEQUENCE [LARGE SCALE GENOMIC DNA]</scope>
    <source>
        <strain evidence="11 12">SC2-9</strain>
    </source>
</reference>
<evidence type="ECO:0000256" key="6">
    <source>
        <dbReference type="ARBA" id="ARBA00023136"/>
    </source>
</evidence>
<proteinExistence type="inferred from homology"/>
<feature type="transmembrane region" description="Helical" evidence="7">
    <location>
        <begin position="20"/>
        <end position="44"/>
    </location>
</feature>